<dbReference type="InterPro" id="IPR029044">
    <property type="entry name" value="Nucleotide-diphossugar_trans"/>
</dbReference>
<comment type="caution">
    <text evidence="2">The sequence shown here is derived from an EMBL/GenBank/DDBJ whole genome shotgun (WGS) entry which is preliminary data.</text>
</comment>
<dbReference type="Proteomes" id="UP000178735">
    <property type="component" value="Unassembled WGS sequence"/>
</dbReference>
<organism evidence="2 3">
    <name type="scientific">Candidatus Wallbacteria bacterium GWC2_49_35</name>
    <dbReference type="NCBI Taxonomy" id="1817813"/>
    <lineage>
        <taxon>Bacteria</taxon>
        <taxon>Candidatus Walliibacteriota</taxon>
    </lineage>
</organism>
<dbReference type="CDD" id="cd06433">
    <property type="entry name" value="GT_2_WfgS_like"/>
    <property type="match status" value="1"/>
</dbReference>
<proteinExistence type="predicted"/>
<dbReference type="Gene3D" id="3.90.550.10">
    <property type="entry name" value="Spore Coat Polysaccharide Biosynthesis Protein SpsA, Chain A"/>
    <property type="match status" value="1"/>
</dbReference>
<dbReference type="EMBL" id="MGFH01000063">
    <property type="protein sequence ID" value="OGM06427.1"/>
    <property type="molecule type" value="Genomic_DNA"/>
</dbReference>
<dbReference type="PANTHER" id="PTHR43685">
    <property type="entry name" value="GLYCOSYLTRANSFERASE"/>
    <property type="match status" value="1"/>
</dbReference>
<evidence type="ECO:0000313" key="2">
    <source>
        <dbReference type="EMBL" id="OGM06427.1"/>
    </source>
</evidence>
<name>A0A1F7WUW8_9BACT</name>
<dbReference type="STRING" id="1817813.A2008_13645"/>
<dbReference type="InterPro" id="IPR050834">
    <property type="entry name" value="Glycosyltransf_2"/>
</dbReference>
<reference evidence="2 3" key="1">
    <citation type="journal article" date="2016" name="Nat. Commun.">
        <title>Thousands of microbial genomes shed light on interconnected biogeochemical processes in an aquifer system.</title>
        <authorList>
            <person name="Anantharaman K."/>
            <person name="Brown C.T."/>
            <person name="Hug L.A."/>
            <person name="Sharon I."/>
            <person name="Castelle C.J."/>
            <person name="Probst A.J."/>
            <person name="Thomas B.C."/>
            <person name="Singh A."/>
            <person name="Wilkins M.J."/>
            <person name="Karaoz U."/>
            <person name="Brodie E.L."/>
            <person name="Williams K.H."/>
            <person name="Hubbard S.S."/>
            <person name="Banfield J.F."/>
        </authorList>
    </citation>
    <scope>NUCLEOTIDE SEQUENCE [LARGE SCALE GENOMIC DNA]</scope>
</reference>
<sequence length="288" mass="32502">MIKIEGGLRLSGKSALKSGAENYPAVTVITVVRNGAEYIEQTVKSVIEQSFENLEYIVVDGGSTDGTIDILKRYDGRISYWISEEDSGISAAFNKGVALAGGDYIIMMNCSDYFYDDRAVKKLADYIKLNQPDENTILYGGAVVINRLGGFSMCQANHENLANDCSFCHQSVIMPKKMLIENKFDERLKYSMDYDLWLRLMNCGARFVRLKDIVVSVYRTGGVSSNPDGVIIKWFVKMVNSGRVDMPGLIMAVFEWSAARLRGYFKRIIGDKIYLRLVSVYYKLRGRR</sequence>
<dbReference type="SUPFAM" id="SSF53448">
    <property type="entry name" value="Nucleotide-diphospho-sugar transferases"/>
    <property type="match status" value="1"/>
</dbReference>
<gene>
    <name evidence="2" type="ORF">A2008_13645</name>
</gene>
<dbReference type="Pfam" id="PF00535">
    <property type="entry name" value="Glycos_transf_2"/>
    <property type="match status" value="1"/>
</dbReference>
<evidence type="ECO:0000259" key="1">
    <source>
        <dbReference type="Pfam" id="PF00535"/>
    </source>
</evidence>
<dbReference type="PANTHER" id="PTHR43685:SF2">
    <property type="entry name" value="GLYCOSYLTRANSFERASE 2-LIKE DOMAIN-CONTAINING PROTEIN"/>
    <property type="match status" value="1"/>
</dbReference>
<dbReference type="AlphaFoldDB" id="A0A1F7WUW8"/>
<accession>A0A1F7WUW8</accession>
<dbReference type="InterPro" id="IPR001173">
    <property type="entry name" value="Glyco_trans_2-like"/>
</dbReference>
<protein>
    <recommendedName>
        <fullName evidence="1">Glycosyltransferase 2-like domain-containing protein</fullName>
    </recommendedName>
</protein>
<evidence type="ECO:0000313" key="3">
    <source>
        <dbReference type="Proteomes" id="UP000178735"/>
    </source>
</evidence>
<feature type="domain" description="Glycosyltransferase 2-like" evidence="1">
    <location>
        <begin position="27"/>
        <end position="132"/>
    </location>
</feature>